<reference evidence="4 5" key="1">
    <citation type="submission" date="2019-03" db="EMBL/GenBank/DDBJ databases">
        <title>Genomic Encyclopedia of Type Strains, Phase IV (KMG-IV): sequencing the most valuable type-strain genomes for metagenomic binning, comparative biology and taxonomic classification.</title>
        <authorList>
            <person name="Goeker M."/>
        </authorList>
    </citation>
    <scope>NUCLEOTIDE SEQUENCE [LARGE SCALE GENOMIC DNA]</scope>
    <source>
        <strain evidence="4 5">DSM 21944</strain>
    </source>
</reference>
<sequence length="266" mass="27550">MSRRLPEPVRTVAATRIDGGQSSRRDDRVAGEEAVALVYNGVTHAVMLATPADLEDFALGFSLSEGIIDSPADFDLVEVRAGDDGISVQVAIPGRCFDRLEQRRRALPGNSGCGLCGSESLAEVLRMPTTAQAAPVSPSPISAAMAQLYAAQPMNAQCHGLHAVGLANADGGLVCVREDVGRHNALDKLIGAMAREGVQPGGRFIVATSRASFEMVRKTAAAGIGLLATISAPTSLAVRMAGQAGLALVAFARGEAMSVYAGRLPD</sequence>
<accession>A0A4R3L4R9</accession>
<dbReference type="Proteomes" id="UP000294599">
    <property type="component" value="Unassembled WGS sequence"/>
</dbReference>
<dbReference type="Pfam" id="PF02634">
    <property type="entry name" value="FdhD-NarQ"/>
    <property type="match status" value="1"/>
</dbReference>
<evidence type="ECO:0000256" key="2">
    <source>
        <dbReference type="ARBA" id="ARBA00023150"/>
    </source>
</evidence>
<dbReference type="InterPro" id="IPR003786">
    <property type="entry name" value="FdhD"/>
</dbReference>
<proteinExistence type="inferred from homology"/>
<dbReference type="GO" id="GO:0006777">
    <property type="term" value="P:Mo-molybdopterin cofactor biosynthetic process"/>
    <property type="evidence" value="ECO:0007669"/>
    <property type="project" value="UniProtKB-UniRule"/>
</dbReference>
<comment type="caution">
    <text evidence="4">The sequence shown here is derived from an EMBL/GenBank/DDBJ whole genome shotgun (WGS) entry which is preliminary data.</text>
</comment>
<dbReference type="SUPFAM" id="SSF53927">
    <property type="entry name" value="Cytidine deaminase-like"/>
    <property type="match status" value="1"/>
</dbReference>
<dbReference type="Gene3D" id="3.10.20.10">
    <property type="match status" value="1"/>
</dbReference>
<comment type="function">
    <text evidence="3">Required for formate dehydrogenase (FDH) activity. Acts as a sulfur carrier protein that transfers sulfur from IscS to the molybdenum cofactor prior to its insertion into FDH.</text>
</comment>
<evidence type="ECO:0000313" key="5">
    <source>
        <dbReference type="Proteomes" id="UP000294599"/>
    </source>
</evidence>
<dbReference type="GO" id="GO:0016783">
    <property type="term" value="F:sulfurtransferase activity"/>
    <property type="evidence" value="ECO:0007669"/>
    <property type="project" value="InterPro"/>
</dbReference>
<dbReference type="NCBIfam" id="TIGR00129">
    <property type="entry name" value="fdhD_narQ"/>
    <property type="match status" value="1"/>
</dbReference>
<protein>
    <recommendedName>
        <fullName evidence="3">Sulfur carrier protein FdhD</fullName>
    </recommendedName>
</protein>
<keyword evidence="5" id="KW-1185">Reference proteome</keyword>
<comment type="subcellular location">
    <subcellularLocation>
        <location evidence="3">Cytoplasm</location>
    </subcellularLocation>
</comment>
<dbReference type="OrthoDB" id="3197277at2"/>
<name>A0A4R3L4R9_9GAMM</name>
<dbReference type="EMBL" id="SMAF01000023">
    <property type="protein sequence ID" value="TCS94342.1"/>
    <property type="molecule type" value="Genomic_DNA"/>
</dbReference>
<dbReference type="GO" id="GO:0005737">
    <property type="term" value="C:cytoplasm"/>
    <property type="evidence" value="ECO:0007669"/>
    <property type="project" value="UniProtKB-SubCell"/>
</dbReference>
<dbReference type="AlphaFoldDB" id="A0A4R3L4R9"/>
<dbReference type="RefSeq" id="WP_123520633.1">
    <property type="nucleotide sequence ID" value="NZ_JBHLWF010000021.1"/>
</dbReference>
<dbReference type="HAMAP" id="MF_00187">
    <property type="entry name" value="FdhD"/>
    <property type="match status" value="1"/>
</dbReference>
<dbReference type="GO" id="GO:0097163">
    <property type="term" value="F:sulfur carrier activity"/>
    <property type="evidence" value="ECO:0007669"/>
    <property type="project" value="UniProtKB-UniRule"/>
</dbReference>
<gene>
    <name evidence="3" type="primary">fdhD</name>
    <name evidence="4" type="ORF">EDC25_12312</name>
</gene>
<dbReference type="Gene3D" id="3.40.140.10">
    <property type="entry name" value="Cytidine Deaminase, domain 2"/>
    <property type="match status" value="1"/>
</dbReference>
<feature type="active site" description="Cysteine persulfide intermediate" evidence="3">
    <location>
        <position position="113"/>
    </location>
</feature>
<comment type="similarity">
    <text evidence="3">Belongs to the FdhD family.</text>
</comment>
<evidence type="ECO:0000313" key="4">
    <source>
        <dbReference type="EMBL" id="TCS94342.1"/>
    </source>
</evidence>
<dbReference type="PANTHER" id="PTHR30592:SF1">
    <property type="entry name" value="SULFUR CARRIER PROTEIN FDHD"/>
    <property type="match status" value="1"/>
</dbReference>
<dbReference type="InterPro" id="IPR016193">
    <property type="entry name" value="Cytidine_deaminase-like"/>
</dbReference>
<keyword evidence="2 3" id="KW-0501">Molybdenum cofactor biosynthesis</keyword>
<keyword evidence="1 3" id="KW-0963">Cytoplasm</keyword>
<comment type="caution">
    <text evidence="3">Lacks conserved residue(s) required for the propagation of feature annotation.</text>
</comment>
<evidence type="ECO:0000256" key="3">
    <source>
        <dbReference type="HAMAP-Rule" id="MF_00187"/>
    </source>
</evidence>
<dbReference type="PIRSF" id="PIRSF015626">
    <property type="entry name" value="FdhD"/>
    <property type="match status" value="1"/>
</dbReference>
<organism evidence="4 5">
    <name type="scientific">Pseudofulvimonas gallinarii</name>
    <dbReference type="NCBI Taxonomy" id="634155"/>
    <lineage>
        <taxon>Bacteria</taxon>
        <taxon>Pseudomonadati</taxon>
        <taxon>Pseudomonadota</taxon>
        <taxon>Gammaproteobacteria</taxon>
        <taxon>Lysobacterales</taxon>
        <taxon>Rhodanobacteraceae</taxon>
        <taxon>Pseudofulvimonas</taxon>
    </lineage>
</organism>
<dbReference type="PANTHER" id="PTHR30592">
    <property type="entry name" value="FORMATE DEHYDROGENASE"/>
    <property type="match status" value="1"/>
</dbReference>
<evidence type="ECO:0000256" key="1">
    <source>
        <dbReference type="ARBA" id="ARBA00022490"/>
    </source>
</evidence>